<dbReference type="PANTHER" id="PTHR24321:SF8">
    <property type="entry name" value="ESTRADIOL 17-BETA-DEHYDROGENASE 8-RELATED"/>
    <property type="match status" value="1"/>
</dbReference>
<keyword evidence="4" id="KW-1185">Reference proteome</keyword>
<dbReference type="EMBL" id="JAHKNI010000010">
    <property type="protein sequence ID" value="MBU3065431.1"/>
    <property type="molecule type" value="Genomic_DNA"/>
</dbReference>
<accession>A0ABS6B6R7</accession>
<keyword evidence="2" id="KW-0560">Oxidoreductase</keyword>
<dbReference type="PROSITE" id="PS00061">
    <property type="entry name" value="ADH_SHORT"/>
    <property type="match status" value="1"/>
</dbReference>
<name>A0ABS6B6R7_9NOCA</name>
<dbReference type="CDD" id="cd05233">
    <property type="entry name" value="SDR_c"/>
    <property type="match status" value="1"/>
</dbReference>
<dbReference type="RefSeq" id="WP_215921572.1">
    <property type="nucleotide sequence ID" value="NZ_JAHKNI010000010.1"/>
</dbReference>
<dbReference type="SUPFAM" id="SSF51735">
    <property type="entry name" value="NAD(P)-binding Rossmann-fold domains"/>
    <property type="match status" value="1"/>
</dbReference>
<comment type="similarity">
    <text evidence="1">Belongs to the short-chain dehydrogenases/reductases (SDR) family.</text>
</comment>
<proteinExistence type="inferred from homology"/>
<dbReference type="InterPro" id="IPR020904">
    <property type="entry name" value="Sc_DH/Rdtase_CS"/>
</dbReference>
<organism evidence="3 4">
    <name type="scientific">Nocardia albiluteola</name>
    <dbReference type="NCBI Taxonomy" id="2842303"/>
    <lineage>
        <taxon>Bacteria</taxon>
        <taxon>Bacillati</taxon>
        <taxon>Actinomycetota</taxon>
        <taxon>Actinomycetes</taxon>
        <taxon>Mycobacteriales</taxon>
        <taxon>Nocardiaceae</taxon>
        <taxon>Nocardia</taxon>
    </lineage>
</organism>
<dbReference type="Proteomes" id="UP000733379">
    <property type="component" value="Unassembled WGS sequence"/>
</dbReference>
<gene>
    <name evidence="3" type="ORF">KO481_28370</name>
</gene>
<dbReference type="PANTHER" id="PTHR24321">
    <property type="entry name" value="DEHYDROGENASES, SHORT CHAIN"/>
    <property type="match status" value="1"/>
</dbReference>
<evidence type="ECO:0000313" key="4">
    <source>
        <dbReference type="Proteomes" id="UP000733379"/>
    </source>
</evidence>
<dbReference type="InterPro" id="IPR036291">
    <property type="entry name" value="NAD(P)-bd_dom_sf"/>
</dbReference>
<dbReference type="Pfam" id="PF13561">
    <property type="entry name" value="adh_short_C2"/>
    <property type="match status" value="1"/>
</dbReference>
<evidence type="ECO:0000256" key="2">
    <source>
        <dbReference type="ARBA" id="ARBA00023002"/>
    </source>
</evidence>
<dbReference type="Gene3D" id="3.40.50.720">
    <property type="entry name" value="NAD(P)-binding Rossmann-like Domain"/>
    <property type="match status" value="1"/>
</dbReference>
<evidence type="ECO:0000313" key="3">
    <source>
        <dbReference type="EMBL" id="MBU3065431.1"/>
    </source>
</evidence>
<dbReference type="PRINTS" id="PR00080">
    <property type="entry name" value="SDRFAMILY"/>
</dbReference>
<dbReference type="InterPro" id="IPR002347">
    <property type="entry name" value="SDR_fam"/>
</dbReference>
<protein>
    <submittedName>
        <fullName evidence="3">SDR family oxidoreductase</fullName>
    </submittedName>
</protein>
<reference evidence="3 4" key="1">
    <citation type="submission" date="2021-06" db="EMBL/GenBank/DDBJ databases">
        <title>Actinomycetes sequencing.</title>
        <authorList>
            <person name="Shan Q."/>
        </authorList>
    </citation>
    <scope>NUCLEOTIDE SEQUENCE [LARGE SCALE GENOMIC DNA]</scope>
    <source>
        <strain evidence="3 4">NEAU-G5</strain>
    </source>
</reference>
<sequence>MTAVADCTSKSDLDRVRALVLEHFGGVDIVIAFAGGYGQPVPSIEETAEHWRHVVDSDLTATFLTISTFLPDLIARRGSVVTMASSSARQATPASTAYAAAKAGVVSMSRHLAKELAPQGVRVNCVSPATIEHERMRRFMSDEQRQHLLRGFPMGRLGTPDDVASAALFLASAASSWITGITLDIAGGSVMP</sequence>
<dbReference type="PRINTS" id="PR00081">
    <property type="entry name" value="GDHRDH"/>
</dbReference>
<comment type="caution">
    <text evidence="3">The sequence shown here is derived from an EMBL/GenBank/DDBJ whole genome shotgun (WGS) entry which is preliminary data.</text>
</comment>
<evidence type="ECO:0000256" key="1">
    <source>
        <dbReference type="ARBA" id="ARBA00006484"/>
    </source>
</evidence>